<evidence type="ECO:0000313" key="2">
    <source>
        <dbReference type="Proteomes" id="UP000228934"/>
    </source>
</evidence>
<sequence length="164" mass="17648">MYFISSDSSLSMTSLSSRSINTFFFAFLSSVISVHAVCVKCILPVRVNAPVGGTSSSPSDILCSLLTALPLHGSHPPPDCLHGYLRSSIPHQPLPVLPPYSGALQSLPRAHCPAQLCCLPLPHQRSYREHAGHGEEMGGQQGRRLGLPVFFFHRQHGGVVQVGV</sequence>
<accession>A0A2G9QCG7</accession>
<evidence type="ECO:0000313" key="1">
    <source>
        <dbReference type="EMBL" id="PIO13309.1"/>
    </source>
</evidence>
<proteinExistence type="predicted"/>
<keyword evidence="2" id="KW-1185">Reference proteome</keyword>
<dbReference type="AlphaFoldDB" id="A0A2G9QCG7"/>
<organism evidence="1 2">
    <name type="scientific">Aquarana catesbeiana</name>
    <name type="common">American bullfrog</name>
    <name type="synonym">Rana catesbeiana</name>
    <dbReference type="NCBI Taxonomy" id="8400"/>
    <lineage>
        <taxon>Eukaryota</taxon>
        <taxon>Metazoa</taxon>
        <taxon>Chordata</taxon>
        <taxon>Craniata</taxon>
        <taxon>Vertebrata</taxon>
        <taxon>Euteleostomi</taxon>
        <taxon>Amphibia</taxon>
        <taxon>Batrachia</taxon>
        <taxon>Anura</taxon>
        <taxon>Neobatrachia</taxon>
        <taxon>Ranoidea</taxon>
        <taxon>Ranidae</taxon>
        <taxon>Aquarana</taxon>
    </lineage>
</organism>
<dbReference type="Proteomes" id="UP000228934">
    <property type="component" value="Unassembled WGS sequence"/>
</dbReference>
<name>A0A2G9QCG7_AQUCT</name>
<reference evidence="2" key="1">
    <citation type="journal article" date="2017" name="Nat. Commun.">
        <title>The North American bullfrog draft genome provides insight into hormonal regulation of long noncoding RNA.</title>
        <authorList>
            <person name="Hammond S.A."/>
            <person name="Warren R.L."/>
            <person name="Vandervalk B.P."/>
            <person name="Kucuk E."/>
            <person name="Khan H."/>
            <person name="Gibb E.A."/>
            <person name="Pandoh P."/>
            <person name="Kirk H."/>
            <person name="Zhao Y."/>
            <person name="Jones M."/>
            <person name="Mungall A.J."/>
            <person name="Coope R."/>
            <person name="Pleasance S."/>
            <person name="Moore R.A."/>
            <person name="Holt R.A."/>
            <person name="Round J.M."/>
            <person name="Ohora S."/>
            <person name="Walle B.V."/>
            <person name="Veldhoen N."/>
            <person name="Helbing C.C."/>
            <person name="Birol I."/>
        </authorList>
    </citation>
    <scope>NUCLEOTIDE SEQUENCE [LARGE SCALE GENOMIC DNA]</scope>
</reference>
<protein>
    <submittedName>
        <fullName evidence="1">Uncharacterized protein</fullName>
    </submittedName>
</protein>
<dbReference type="EMBL" id="KZ030968">
    <property type="protein sequence ID" value="PIO13309.1"/>
    <property type="molecule type" value="Genomic_DNA"/>
</dbReference>
<gene>
    <name evidence="1" type="ORF">AB205_0018450</name>
</gene>